<dbReference type="CDD" id="cd00086">
    <property type="entry name" value="homeodomain"/>
    <property type="match status" value="1"/>
</dbReference>
<feature type="region of interest" description="Disordered" evidence="9">
    <location>
        <begin position="158"/>
        <end position="260"/>
    </location>
</feature>
<dbReference type="FunFam" id="1.10.10.60:FF:000068">
    <property type="entry name" value="Orthodenticle homeobox 1"/>
    <property type="match status" value="1"/>
</dbReference>
<dbReference type="SMART" id="SM00389">
    <property type="entry name" value="HOX"/>
    <property type="match status" value="1"/>
</dbReference>
<feature type="non-terminal residue" evidence="11">
    <location>
        <position position="1"/>
    </location>
</feature>
<reference evidence="11" key="1">
    <citation type="submission" date="2023-10" db="EMBL/GenBank/DDBJ databases">
        <title>Genome assembly of Pristionchus species.</title>
        <authorList>
            <person name="Yoshida K."/>
            <person name="Sommer R.J."/>
        </authorList>
    </citation>
    <scope>NUCLEOTIDE SEQUENCE</scope>
    <source>
        <strain evidence="11">RS5133</strain>
    </source>
</reference>
<feature type="non-terminal residue" evidence="11">
    <location>
        <position position="260"/>
    </location>
</feature>
<dbReference type="GO" id="GO:0005634">
    <property type="term" value="C:nucleus"/>
    <property type="evidence" value="ECO:0007669"/>
    <property type="project" value="UniProtKB-SubCell"/>
</dbReference>
<evidence type="ECO:0000256" key="5">
    <source>
        <dbReference type="ARBA" id="ARBA00023155"/>
    </source>
</evidence>
<dbReference type="PROSITE" id="PS50071">
    <property type="entry name" value="HOMEOBOX_2"/>
    <property type="match status" value="1"/>
</dbReference>
<evidence type="ECO:0000313" key="11">
    <source>
        <dbReference type="EMBL" id="GMT11727.1"/>
    </source>
</evidence>
<feature type="domain" description="Homeobox" evidence="10">
    <location>
        <begin position="101"/>
        <end position="161"/>
    </location>
</feature>
<dbReference type="GO" id="GO:0045944">
    <property type="term" value="P:positive regulation of transcription by RNA polymerase II"/>
    <property type="evidence" value="ECO:0007669"/>
    <property type="project" value="UniProtKB-ARBA"/>
</dbReference>
<organism evidence="11 12">
    <name type="scientific">Pristionchus fissidentatus</name>
    <dbReference type="NCBI Taxonomy" id="1538716"/>
    <lineage>
        <taxon>Eukaryota</taxon>
        <taxon>Metazoa</taxon>
        <taxon>Ecdysozoa</taxon>
        <taxon>Nematoda</taxon>
        <taxon>Chromadorea</taxon>
        <taxon>Rhabditida</taxon>
        <taxon>Rhabditina</taxon>
        <taxon>Diplogasteromorpha</taxon>
        <taxon>Diplogasteroidea</taxon>
        <taxon>Neodiplogasteridae</taxon>
        <taxon>Pristionchus</taxon>
    </lineage>
</organism>
<dbReference type="PROSITE" id="PS00027">
    <property type="entry name" value="HOMEOBOX_1"/>
    <property type="match status" value="1"/>
</dbReference>
<dbReference type="Gene3D" id="1.10.10.60">
    <property type="entry name" value="Homeodomain-like"/>
    <property type="match status" value="1"/>
</dbReference>
<accession>A0AAV5V057</accession>
<name>A0AAV5V057_9BILA</name>
<dbReference type="PANTHER" id="PTHR45793:SF5">
    <property type="entry name" value="HOMEOTIC PROTEIN OCELLILESS"/>
    <property type="match status" value="1"/>
</dbReference>
<sequence length="260" mass="27477">KMSSDQFKLEGAAAVAKSALDTTPIFSDMSYLPSVSSAAHMSNVAASMAYSGKLQNGGYGAPLPFFAPPTAHSFLQTGMPYIGTSLDCQGGLGWPSQQPARKQRRERTTFTRAQLEILESFFTKTRYPDIFLREEMASKIQLPESRVQVWFKNRRAKARQQKKSLQTSSSCSSGGASIGSSVQGNPGTSGVASAANSNSSTDGTVNGDGNDIDVKSEDPSESGAPSSIPDSSTTSPESKPVPASLGYSPLHYANAANGFR</sequence>
<dbReference type="InterPro" id="IPR009057">
    <property type="entry name" value="Homeodomain-like_sf"/>
</dbReference>
<dbReference type="PANTHER" id="PTHR45793">
    <property type="entry name" value="HOMEOBOX PROTEIN"/>
    <property type="match status" value="1"/>
</dbReference>
<keyword evidence="4 7" id="KW-0238">DNA-binding</keyword>
<evidence type="ECO:0000256" key="1">
    <source>
        <dbReference type="ARBA" id="ARBA00004123"/>
    </source>
</evidence>
<dbReference type="EMBL" id="BTSY01000001">
    <property type="protein sequence ID" value="GMT11727.1"/>
    <property type="molecule type" value="Genomic_DNA"/>
</dbReference>
<comment type="subcellular location">
    <subcellularLocation>
        <location evidence="1 7 8">Nucleus</location>
    </subcellularLocation>
</comment>
<evidence type="ECO:0000256" key="7">
    <source>
        <dbReference type="PROSITE-ProRule" id="PRU00108"/>
    </source>
</evidence>
<dbReference type="InterPro" id="IPR017970">
    <property type="entry name" value="Homeobox_CS"/>
</dbReference>
<proteinExistence type="predicted"/>
<evidence type="ECO:0000256" key="4">
    <source>
        <dbReference type="ARBA" id="ARBA00023125"/>
    </source>
</evidence>
<evidence type="ECO:0000259" key="10">
    <source>
        <dbReference type="PROSITE" id="PS50071"/>
    </source>
</evidence>
<evidence type="ECO:0000256" key="2">
    <source>
        <dbReference type="ARBA" id="ARBA00022473"/>
    </source>
</evidence>
<keyword evidence="5 7" id="KW-0371">Homeobox</keyword>
<keyword evidence="3" id="KW-0524">Neurogenesis</keyword>
<keyword evidence="2" id="KW-0217">Developmental protein</keyword>
<feature type="DNA-binding region" description="Homeobox" evidence="7">
    <location>
        <begin position="103"/>
        <end position="162"/>
    </location>
</feature>
<evidence type="ECO:0000256" key="8">
    <source>
        <dbReference type="RuleBase" id="RU000682"/>
    </source>
</evidence>
<dbReference type="InterPro" id="IPR001356">
    <property type="entry name" value="HD"/>
</dbReference>
<feature type="compositionally biased region" description="Low complexity" evidence="9">
    <location>
        <begin position="225"/>
        <end position="238"/>
    </location>
</feature>
<evidence type="ECO:0000256" key="9">
    <source>
        <dbReference type="SAM" id="MobiDB-lite"/>
    </source>
</evidence>
<dbReference type="GO" id="GO:0000981">
    <property type="term" value="F:DNA-binding transcription factor activity, RNA polymerase II-specific"/>
    <property type="evidence" value="ECO:0007669"/>
    <property type="project" value="InterPro"/>
</dbReference>
<feature type="compositionally biased region" description="Low complexity" evidence="9">
    <location>
        <begin position="163"/>
        <end position="204"/>
    </location>
</feature>
<evidence type="ECO:0000256" key="3">
    <source>
        <dbReference type="ARBA" id="ARBA00022902"/>
    </source>
</evidence>
<dbReference type="GO" id="GO:0000978">
    <property type="term" value="F:RNA polymerase II cis-regulatory region sequence-specific DNA binding"/>
    <property type="evidence" value="ECO:0007669"/>
    <property type="project" value="TreeGrafter"/>
</dbReference>
<keyword evidence="6 7" id="KW-0539">Nucleus</keyword>
<dbReference type="AlphaFoldDB" id="A0AAV5V057"/>
<dbReference type="SUPFAM" id="SSF46689">
    <property type="entry name" value="Homeodomain-like"/>
    <property type="match status" value="1"/>
</dbReference>
<gene>
    <name evidence="11" type="ORF">PFISCL1PPCAC_3024</name>
</gene>
<dbReference type="Pfam" id="PF00046">
    <property type="entry name" value="Homeodomain"/>
    <property type="match status" value="1"/>
</dbReference>
<dbReference type="Proteomes" id="UP001432322">
    <property type="component" value="Unassembled WGS sequence"/>
</dbReference>
<comment type="caution">
    <text evidence="11">The sequence shown here is derived from an EMBL/GenBank/DDBJ whole genome shotgun (WGS) entry which is preliminary data.</text>
</comment>
<dbReference type="GO" id="GO:0007399">
    <property type="term" value="P:nervous system development"/>
    <property type="evidence" value="ECO:0007669"/>
    <property type="project" value="UniProtKB-KW"/>
</dbReference>
<protein>
    <recommendedName>
        <fullName evidence="10">Homeobox domain-containing protein</fullName>
    </recommendedName>
</protein>
<evidence type="ECO:0000256" key="6">
    <source>
        <dbReference type="ARBA" id="ARBA00023242"/>
    </source>
</evidence>
<evidence type="ECO:0000313" key="12">
    <source>
        <dbReference type="Proteomes" id="UP001432322"/>
    </source>
</evidence>
<keyword evidence="12" id="KW-1185">Reference proteome</keyword>